<evidence type="ECO:0000256" key="2">
    <source>
        <dbReference type="ARBA" id="ARBA00021553"/>
    </source>
</evidence>
<sequence length="57" mass="6824">MNNANKLNLEQEFKIALYENKINELNDKNTKKYLVKILQKMMIKDNIIKYCIKNSMS</sequence>
<dbReference type="Gene3D" id="1.10.287.670">
    <property type="entry name" value="Phycobilisome degradation protein NblA"/>
    <property type="match status" value="1"/>
</dbReference>
<accession>A0A1Z1MA05</accession>
<dbReference type="SUPFAM" id="SSF109859">
    <property type="entry name" value="NblA-like"/>
    <property type="match status" value="1"/>
</dbReference>
<reference evidence="3" key="1">
    <citation type="journal article" date="2017" name="J. Phycol.">
        <title>Analysis of chloroplast genomes and a supermatrix inform reclassification of the Rhodomelaceae (Rhodophyta).</title>
        <authorList>
            <person name="Diaz-Tapia P."/>
            <person name="Maggs C.A."/>
            <person name="West J.A."/>
            <person name="Verbruggen H."/>
        </authorList>
    </citation>
    <scope>NUCLEOTIDE SEQUENCE</scope>
    <source>
        <strain evidence="3">PD508</strain>
    </source>
</reference>
<gene>
    <name evidence="3" type="primary">nblA</name>
</gene>
<evidence type="ECO:0000313" key="3">
    <source>
        <dbReference type="EMBL" id="ARW62651.1"/>
    </source>
</evidence>
<dbReference type="InterPro" id="IPR036904">
    <property type="entry name" value="NblA_sf"/>
</dbReference>
<organism evidence="3">
    <name type="scientific">Rhodomela confervoides</name>
    <name type="common">Red alga</name>
    <dbReference type="NCBI Taxonomy" id="35163"/>
    <lineage>
        <taxon>Eukaryota</taxon>
        <taxon>Rhodophyta</taxon>
        <taxon>Florideophyceae</taxon>
        <taxon>Rhodymeniophycidae</taxon>
        <taxon>Ceramiales</taxon>
        <taxon>Rhodomelaceae</taxon>
        <taxon>Rhodomela</taxon>
    </lineage>
</organism>
<name>A0A1Z1MA05_RHOCN</name>
<dbReference type="EMBL" id="MF101424">
    <property type="protein sequence ID" value="ARW62651.1"/>
    <property type="molecule type" value="Genomic_DNA"/>
</dbReference>
<dbReference type="AlphaFoldDB" id="A0A1Z1MA05"/>
<geneLocation type="chloroplast" evidence="3"/>
<evidence type="ECO:0000256" key="1">
    <source>
        <dbReference type="ARBA" id="ARBA00008091"/>
    </source>
</evidence>
<dbReference type="RefSeq" id="YP_009394089.1">
    <property type="nucleotide sequence ID" value="NC_035271.1"/>
</dbReference>
<dbReference type="Pfam" id="PF04485">
    <property type="entry name" value="NblA"/>
    <property type="match status" value="1"/>
</dbReference>
<dbReference type="GeneID" id="33355892"/>
<comment type="similarity">
    <text evidence="1">Belongs to the ycf18/nblA family.</text>
</comment>
<keyword evidence="3" id="KW-0934">Plastid</keyword>
<protein>
    <recommendedName>
        <fullName evidence="2">Uncharacterized protein ycf18</fullName>
    </recommendedName>
</protein>
<dbReference type="InterPro" id="IPR007574">
    <property type="entry name" value="NblA"/>
</dbReference>
<proteinExistence type="inferred from homology"/>
<keyword evidence="3" id="KW-0150">Chloroplast</keyword>